<dbReference type="Pfam" id="PF03865">
    <property type="entry name" value="ShlB"/>
    <property type="match status" value="1"/>
</dbReference>
<sequence length="559" mass="61463">MRALVVMSALGLVCAQSVMAQQLPGFLNSNDNQQNLPLPNLPADAYRPSSVDMKLPEPAADSPQQALLMSTPVEVRGIGIEGGTVYSLEELAAVYQPLIGRSVKLADLIKATRKITQRYQADGYLLSYAYLPPQDFTQGQIRVVLVEGYVKDSELRGDLGSVASYVEQLMAKIEAERPLTRKTFERYTTLMSMIPGVTLQAQVPPPGTTDGASHLIASASRKPFTSSLNLSDSSRDELQAVVSASSNSQTSFAEQVTLSALFPPGEDDERYYRLDYSQFIGTEGTQLSLFGSTYSSEPSERINLGNGIELRNKRDNQRVSVGLSHPWIASPNHWLGTTARVYAVDDKTEFDVVGYPLSFESNTEMRAVALEADWRQADESQLRILSGGLYQGIDSWGAETDNPLIDLDFFRLRVSGVQSDKYTVALQGVVSAALYWSDDSLPDAEQAVFGGQNFARGYPGDQASGDKGWGASYELNYSFTRDSNWLRLLQPYAVIDAARTRFNASQLPESKLSSAALGLRFGDARYYNISLEVAKPMSDIALDSRSRDPRINLSFSYQL</sequence>
<organism evidence="7">
    <name type="scientific">Pseudomonas marincola</name>
    <dbReference type="NCBI Taxonomy" id="437900"/>
    <lineage>
        <taxon>Bacteria</taxon>
        <taxon>Pseudomonadati</taxon>
        <taxon>Pseudomonadota</taxon>
        <taxon>Gammaproteobacteria</taxon>
        <taxon>Pseudomonadales</taxon>
        <taxon>Pseudomonadaceae</taxon>
        <taxon>Pseudomonas</taxon>
    </lineage>
</organism>
<evidence type="ECO:0008006" key="8">
    <source>
        <dbReference type="Google" id="ProtNLM"/>
    </source>
</evidence>
<evidence type="ECO:0000259" key="5">
    <source>
        <dbReference type="Pfam" id="PF03865"/>
    </source>
</evidence>
<dbReference type="GO" id="GO:0046819">
    <property type="term" value="P:protein secretion by the type V secretion system"/>
    <property type="evidence" value="ECO:0007669"/>
    <property type="project" value="TreeGrafter"/>
</dbReference>
<dbReference type="Gene3D" id="3.10.20.310">
    <property type="entry name" value="membrane protein fhac"/>
    <property type="match status" value="1"/>
</dbReference>
<dbReference type="RefSeq" id="WP_150548238.1">
    <property type="nucleotide sequence ID" value="NZ_LR215729.2"/>
</dbReference>
<evidence type="ECO:0000256" key="2">
    <source>
        <dbReference type="ARBA" id="ARBA00022692"/>
    </source>
</evidence>
<dbReference type="PANTHER" id="PTHR34597:SF6">
    <property type="entry name" value="BLR6126 PROTEIN"/>
    <property type="match status" value="1"/>
</dbReference>
<feature type="signal peptide" evidence="4">
    <location>
        <begin position="1"/>
        <end position="20"/>
    </location>
</feature>
<feature type="domain" description="Haemolysin activator HlyB C-terminal" evidence="5">
    <location>
        <begin position="219"/>
        <end position="521"/>
    </location>
</feature>
<protein>
    <recommendedName>
        <fullName evidence="8">Hemolysin activation/secretion protein</fullName>
    </recommendedName>
</protein>
<name>A0A653E375_9PSED</name>
<evidence type="ECO:0000259" key="6">
    <source>
        <dbReference type="Pfam" id="PF08479"/>
    </source>
</evidence>
<evidence type="ECO:0000256" key="3">
    <source>
        <dbReference type="ARBA" id="ARBA00023237"/>
    </source>
</evidence>
<evidence type="ECO:0000256" key="1">
    <source>
        <dbReference type="ARBA" id="ARBA00022452"/>
    </source>
</evidence>
<reference evidence="7" key="1">
    <citation type="submission" date="2019-02" db="EMBL/GenBank/DDBJ databases">
        <authorList>
            <consortium name="Genoscope - CEA"/>
            <person name="William W."/>
        </authorList>
    </citation>
    <scope>NUCLEOTIDE SEQUENCE [LARGE SCALE GENOMIC DNA]</scope>
    <source>
        <strain evidence="7">YSy11</strain>
    </source>
</reference>
<dbReference type="InterPro" id="IPR013686">
    <property type="entry name" value="Polypept-transport_assoc_ShlB"/>
</dbReference>
<keyword evidence="4" id="KW-0732">Signal</keyword>
<dbReference type="EMBL" id="LR215729">
    <property type="protein sequence ID" value="VEV97190.1"/>
    <property type="molecule type" value="Genomic_DNA"/>
</dbReference>
<gene>
    <name evidence="7" type="ORF">PMYSY11_2144</name>
</gene>
<keyword evidence="2" id="KW-0812">Transmembrane</keyword>
<keyword evidence="3" id="KW-0998">Cell outer membrane</keyword>
<dbReference type="GO" id="GO:0098046">
    <property type="term" value="C:type V protein secretion system complex"/>
    <property type="evidence" value="ECO:0007669"/>
    <property type="project" value="TreeGrafter"/>
</dbReference>
<evidence type="ECO:0000256" key="4">
    <source>
        <dbReference type="SAM" id="SignalP"/>
    </source>
</evidence>
<dbReference type="PANTHER" id="PTHR34597">
    <property type="entry name" value="SLR1661 PROTEIN"/>
    <property type="match status" value="1"/>
</dbReference>
<dbReference type="AlphaFoldDB" id="A0A653E375"/>
<dbReference type="Gene3D" id="2.40.160.50">
    <property type="entry name" value="membrane protein fhac: a member of the omp85/tpsb transporter family"/>
    <property type="match status" value="1"/>
</dbReference>
<accession>A0A653E375</accession>
<evidence type="ECO:0000313" key="7">
    <source>
        <dbReference type="EMBL" id="VEV97190.1"/>
    </source>
</evidence>
<keyword evidence="1" id="KW-1134">Transmembrane beta strand</keyword>
<dbReference type="InterPro" id="IPR051544">
    <property type="entry name" value="TPS_OM_transporter"/>
</dbReference>
<dbReference type="GO" id="GO:0008320">
    <property type="term" value="F:protein transmembrane transporter activity"/>
    <property type="evidence" value="ECO:0007669"/>
    <property type="project" value="TreeGrafter"/>
</dbReference>
<keyword evidence="1" id="KW-0472">Membrane</keyword>
<feature type="chain" id="PRO_5024874755" description="Hemolysin activation/secretion protein" evidence="4">
    <location>
        <begin position="21"/>
        <end position="559"/>
    </location>
</feature>
<dbReference type="Pfam" id="PF08479">
    <property type="entry name" value="POTRA_2"/>
    <property type="match status" value="1"/>
</dbReference>
<dbReference type="InterPro" id="IPR005565">
    <property type="entry name" value="Hemolysn_activator_HlyB_C"/>
</dbReference>
<feature type="domain" description="Polypeptide-transport-associated ShlB-type" evidence="6">
    <location>
        <begin position="74"/>
        <end position="148"/>
    </location>
</feature>
<proteinExistence type="predicted"/>